<keyword evidence="5" id="KW-0805">Transcription regulation</keyword>
<evidence type="ECO:0000256" key="2">
    <source>
        <dbReference type="ARBA" id="ARBA00022723"/>
    </source>
</evidence>
<dbReference type="CDD" id="cd21553">
    <property type="entry name" value="VEFS-box_EMF2-like"/>
    <property type="match status" value="1"/>
</dbReference>
<protein>
    <recommendedName>
        <fullName evidence="7">Polycomb protein VEFS-Box domain-containing protein</fullName>
    </recommendedName>
</protein>
<evidence type="ECO:0000313" key="10">
    <source>
        <dbReference type="Proteomes" id="UP000011087"/>
    </source>
</evidence>
<dbReference type="EnsemblProtists" id="EKX34457">
    <property type="protein sequence ID" value="EKX34457"/>
    <property type="gene ID" value="GUITHDRAFT_53381"/>
</dbReference>
<evidence type="ECO:0000259" key="7">
    <source>
        <dbReference type="Pfam" id="PF09733"/>
    </source>
</evidence>
<dbReference type="HOGENOM" id="CLU_2461543_0_0_1"/>
<dbReference type="Pfam" id="PF09733">
    <property type="entry name" value="VEFS-Box"/>
    <property type="match status" value="1"/>
</dbReference>
<reference evidence="10" key="2">
    <citation type="submission" date="2012-11" db="EMBL/GenBank/DDBJ databases">
        <authorList>
            <person name="Kuo A."/>
            <person name="Curtis B.A."/>
            <person name="Tanifuji G."/>
            <person name="Burki F."/>
            <person name="Gruber A."/>
            <person name="Irimia M."/>
            <person name="Maruyama S."/>
            <person name="Arias M.C."/>
            <person name="Ball S.G."/>
            <person name="Gile G.H."/>
            <person name="Hirakawa Y."/>
            <person name="Hopkins J.F."/>
            <person name="Rensing S.A."/>
            <person name="Schmutz J."/>
            <person name="Symeonidi A."/>
            <person name="Elias M."/>
            <person name="Eveleigh R.J."/>
            <person name="Herman E.K."/>
            <person name="Klute M.J."/>
            <person name="Nakayama T."/>
            <person name="Obornik M."/>
            <person name="Reyes-Prieto A."/>
            <person name="Armbrust E.V."/>
            <person name="Aves S.J."/>
            <person name="Beiko R.G."/>
            <person name="Coutinho P."/>
            <person name="Dacks J.B."/>
            <person name="Durnford D.G."/>
            <person name="Fast N.M."/>
            <person name="Green B.R."/>
            <person name="Grisdale C."/>
            <person name="Hempe F."/>
            <person name="Henrissat B."/>
            <person name="Hoppner M.P."/>
            <person name="Ishida K.-I."/>
            <person name="Kim E."/>
            <person name="Koreny L."/>
            <person name="Kroth P.G."/>
            <person name="Liu Y."/>
            <person name="Malik S.-B."/>
            <person name="Maier U.G."/>
            <person name="McRose D."/>
            <person name="Mock T."/>
            <person name="Neilson J.A."/>
            <person name="Onodera N.T."/>
            <person name="Poole A.M."/>
            <person name="Pritham E.J."/>
            <person name="Richards T.A."/>
            <person name="Rocap G."/>
            <person name="Roy S.W."/>
            <person name="Sarai C."/>
            <person name="Schaack S."/>
            <person name="Shirato S."/>
            <person name="Slamovits C.H."/>
            <person name="Spencer D.F."/>
            <person name="Suzuki S."/>
            <person name="Worden A.Z."/>
            <person name="Zauner S."/>
            <person name="Barry K."/>
            <person name="Bell C."/>
            <person name="Bharti A.K."/>
            <person name="Crow J.A."/>
            <person name="Grimwood J."/>
            <person name="Kramer R."/>
            <person name="Lindquist E."/>
            <person name="Lucas S."/>
            <person name="Salamov A."/>
            <person name="McFadden G.I."/>
            <person name="Lane C.E."/>
            <person name="Keeling P.J."/>
            <person name="Gray M.W."/>
            <person name="Grigoriev I.V."/>
            <person name="Archibald J.M."/>
        </authorList>
    </citation>
    <scope>NUCLEOTIDE SEQUENCE</scope>
    <source>
        <strain evidence="10">CCMP2712</strain>
    </source>
</reference>
<sequence>DSDDDVDDEWQLAQAERLMDEFEDVTPREKAFMKLWNRFVHRHAILADFQVPVACETFARNFGQQLIEQGLRDELLFHLFALWDFNLVD</sequence>
<keyword evidence="6" id="KW-0804">Transcription</keyword>
<dbReference type="GeneID" id="17291202"/>
<dbReference type="PANTHER" id="PTHR22597">
    <property type="entry name" value="POLYCOMB GROUP PROTEIN"/>
    <property type="match status" value="1"/>
</dbReference>
<dbReference type="RefSeq" id="XP_005821437.1">
    <property type="nucleotide sequence ID" value="XM_005821380.1"/>
</dbReference>
<keyword evidence="10" id="KW-1185">Reference proteome</keyword>
<evidence type="ECO:0000256" key="3">
    <source>
        <dbReference type="ARBA" id="ARBA00022771"/>
    </source>
</evidence>
<evidence type="ECO:0000256" key="5">
    <source>
        <dbReference type="ARBA" id="ARBA00023015"/>
    </source>
</evidence>
<dbReference type="OrthoDB" id="166746at2759"/>
<reference evidence="8 10" key="1">
    <citation type="journal article" date="2012" name="Nature">
        <title>Algal genomes reveal evolutionary mosaicism and the fate of nucleomorphs.</title>
        <authorList>
            <consortium name="DOE Joint Genome Institute"/>
            <person name="Curtis B.A."/>
            <person name="Tanifuji G."/>
            <person name="Burki F."/>
            <person name="Gruber A."/>
            <person name="Irimia M."/>
            <person name="Maruyama S."/>
            <person name="Arias M.C."/>
            <person name="Ball S.G."/>
            <person name="Gile G.H."/>
            <person name="Hirakawa Y."/>
            <person name="Hopkins J.F."/>
            <person name="Kuo A."/>
            <person name="Rensing S.A."/>
            <person name="Schmutz J."/>
            <person name="Symeonidi A."/>
            <person name="Elias M."/>
            <person name="Eveleigh R.J."/>
            <person name="Herman E.K."/>
            <person name="Klute M.J."/>
            <person name="Nakayama T."/>
            <person name="Obornik M."/>
            <person name="Reyes-Prieto A."/>
            <person name="Armbrust E.V."/>
            <person name="Aves S.J."/>
            <person name="Beiko R.G."/>
            <person name="Coutinho P."/>
            <person name="Dacks J.B."/>
            <person name="Durnford D.G."/>
            <person name="Fast N.M."/>
            <person name="Green B.R."/>
            <person name="Grisdale C.J."/>
            <person name="Hempel F."/>
            <person name="Henrissat B."/>
            <person name="Hoppner M.P."/>
            <person name="Ishida K."/>
            <person name="Kim E."/>
            <person name="Koreny L."/>
            <person name="Kroth P.G."/>
            <person name="Liu Y."/>
            <person name="Malik S.B."/>
            <person name="Maier U.G."/>
            <person name="McRose D."/>
            <person name="Mock T."/>
            <person name="Neilson J.A."/>
            <person name="Onodera N.T."/>
            <person name="Poole A.M."/>
            <person name="Pritham E.J."/>
            <person name="Richards T.A."/>
            <person name="Rocap G."/>
            <person name="Roy S.W."/>
            <person name="Sarai C."/>
            <person name="Schaack S."/>
            <person name="Shirato S."/>
            <person name="Slamovits C.H."/>
            <person name="Spencer D.F."/>
            <person name="Suzuki S."/>
            <person name="Worden A.Z."/>
            <person name="Zauner S."/>
            <person name="Barry K."/>
            <person name="Bell C."/>
            <person name="Bharti A.K."/>
            <person name="Crow J.A."/>
            <person name="Grimwood J."/>
            <person name="Kramer R."/>
            <person name="Lindquist E."/>
            <person name="Lucas S."/>
            <person name="Salamov A."/>
            <person name="McFadden G.I."/>
            <person name="Lane C.E."/>
            <person name="Keeling P.J."/>
            <person name="Gray M.W."/>
            <person name="Grigoriev I.V."/>
            <person name="Archibald J.M."/>
        </authorList>
    </citation>
    <scope>NUCLEOTIDE SEQUENCE</scope>
    <source>
        <strain evidence="8 10">CCMP2712</strain>
    </source>
</reference>
<evidence type="ECO:0000313" key="9">
    <source>
        <dbReference type="EnsemblProtists" id="EKX34457"/>
    </source>
</evidence>
<organism evidence="8">
    <name type="scientific">Guillardia theta (strain CCMP2712)</name>
    <name type="common">Cryptophyte</name>
    <dbReference type="NCBI Taxonomy" id="905079"/>
    <lineage>
        <taxon>Eukaryota</taxon>
        <taxon>Cryptophyceae</taxon>
        <taxon>Pyrenomonadales</taxon>
        <taxon>Geminigeraceae</taxon>
        <taxon>Guillardia</taxon>
    </lineage>
</organism>
<reference evidence="9" key="3">
    <citation type="submission" date="2016-03" db="UniProtKB">
        <authorList>
            <consortium name="EnsemblProtists"/>
        </authorList>
    </citation>
    <scope>IDENTIFICATION</scope>
</reference>
<accession>L1IEE2</accession>
<evidence type="ECO:0000256" key="1">
    <source>
        <dbReference type="ARBA" id="ARBA00007416"/>
    </source>
</evidence>
<feature type="non-terminal residue" evidence="8">
    <location>
        <position position="1"/>
    </location>
</feature>
<evidence type="ECO:0000256" key="4">
    <source>
        <dbReference type="ARBA" id="ARBA00022833"/>
    </source>
</evidence>
<proteinExistence type="inferred from homology"/>
<gene>
    <name evidence="8" type="ORF">GUITHDRAFT_53381</name>
</gene>
<dbReference type="PaxDb" id="55529-EKX34457"/>
<dbReference type="EMBL" id="JH993109">
    <property type="protein sequence ID" value="EKX34457.1"/>
    <property type="molecule type" value="Genomic_DNA"/>
</dbReference>
<dbReference type="GO" id="GO:0005634">
    <property type="term" value="C:nucleus"/>
    <property type="evidence" value="ECO:0007669"/>
    <property type="project" value="TreeGrafter"/>
</dbReference>
<feature type="domain" description="Polycomb protein VEFS-Box" evidence="7">
    <location>
        <begin position="1"/>
        <end position="89"/>
    </location>
</feature>
<dbReference type="Proteomes" id="UP000011087">
    <property type="component" value="Unassembled WGS sequence"/>
</dbReference>
<evidence type="ECO:0000256" key="6">
    <source>
        <dbReference type="ARBA" id="ARBA00023163"/>
    </source>
</evidence>
<feature type="non-terminal residue" evidence="8">
    <location>
        <position position="89"/>
    </location>
</feature>
<evidence type="ECO:0000313" key="8">
    <source>
        <dbReference type="EMBL" id="EKX34457.1"/>
    </source>
</evidence>
<name>L1IEE2_GUITC</name>
<keyword evidence="2" id="KW-0479">Metal-binding</keyword>
<dbReference type="InterPro" id="IPR019135">
    <property type="entry name" value="Polycomb_protein_VEFS-Box"/>
</dbReference>
<dbReference type="GO" id="GO:0031490">
    <property type="term" value="F:chromatin DNA binding"/>
    <property type="evidence" value="ECO:0007669"/>
    <property type="project" value="TreeGrafter"/>
</dbReference>
<dbReference type="KEGG" id="gtt:GUITHDRAFT_53381"/>
<dbReference type="GO" id="GO:0008270">
    <property type="term" value="F:zinc ion binding"/>
    <property type="evidence" value="ECO:0007669"/>
    <property type="project" value="UniProtKB-KW"/>
</dbReference>
<dbReference type="OMA" id="YNIQCIF"/>
<comment type="similarity">
    <text evidence="1">Belongs to the VEFS (VRN2-EMF2-FIS2-SU(Z)12) family.</text>
</comment>
<dbReference type="STRING" id="905079.L1IEE2"/>
<keyword evidence="3" id="KW-0863">Zinc-finger</keyword>
<keyword evidence="4" id="KW-0862">Zinc</keyword>
<dbReference type="AlphaFoldDB" id="L1IEE2"/>
<dbReference type="eggNOG" id="KOG2350">
    <property type="taxonomic scope" value="Eukaryota"/>
</dbReference>
<dbReference type="PANTHER" id="PTHR22597:SF0">
    <property type="entry name" value="POLYCOMB PROTEIN SUZ12"/>
    <property type="match status" value="1"/>
</dbReference>